<dbReference type="Pfam" id="PF03591">
    <property type="entry name" value="AzlC"/>
    <property type="match status" value="1"/>
</dbReference>
<evidence type="ECO:0000256" key="1">
    <source>
        <dbReference type="ARBA" id="ARBA00004651"/>
    </source>
</evidence>
<dbReference type="PANTHER" id="PTHR34979:SF1">
    <property type="entry name" value="INNER MEMBRANE PROTEIN YGAZ"/>
    <property type="match status" value="1"/>
</dbReference>
<evidence type="ECO:0000256" key="6">
    <source>
        <dbReference type="ARBA" id="ARBA00022989"/>
    </source>
</evidence>
<proteinExistence type="inferred from homology"/>
<dbReference type="Proteomes" id="UP000640509">
    <property type="component" value="Unassembled WGS sequence"/>
</dbReference>
<feature type="transmembrane region" description="Helical" evidence="8">
    <location>
        <begin position="197"/>
        <end position="230"/>
    </location>
</feature>
<gene>
    <name evidence="9" type="ORF">GCM10011402_32430</name>
</gene>
<sequence length="233" mass="23271">MTDAACEQIGDRTSGALAGLRAGFPVMLGYFPVAFAFGASAAAIGITSGQAAGISAVMYSGANQAFLIGAIATGMPVALIVLIGVALSLRHILYGIVLRRRIGGGPGSLTFFGYGLTDEVFATALSRTADGTRPSGAWLAGLAFAAWSSWITGTLAGALAGGALRAANAGLADALEFALPALFLGLVWVSVSRRMLALMLLAGGLAASCILLGAPQLAIPAGALAAFLAGRRT</sequence>
<feature type="transmembrane region" description="Helical" evidence="8">
    <location>
        <begin position="137"/>
        <end position="159"/>
    </location>
</feature>
<protein>
    <submittedName>
        <fullName evidence="9">Transporter</fullName>
    </submittedName>
</protein>
<keyword evidence="4" id="KW-1003">Cell membrane</keyword>
<evidence type="ECO:0000256" key="4">
    <source>
        <dbReference type="ARBA" id="ARBA00022475"/>
    </source>
</evidence>
<dbReference type="RefSeq" id="WP_188716454.1">
    <property type="nucleotide sequence ID" value="NZ_BMIV01000016.1"/>
</dbReference>
<evidence type="ECO:0000256" key="5">
    <source>
        <dbReference type="ARBA" id="ARBA00022692"/>
    </source>
</evidence>
<dbReference type="EMBL" id="BMIV01000016">
    <property type="protein sequence ID" value="GGF77340.1"/>
    <property type="molecule type" value="Genomic_DNA"/>
</dbReference>
<accession>A0ABQ1VMT4</accession>
<keyword evidence="5 8" id="KW-0812">Transmembrane</keyword>
<feature type="transmembrane region" description="Helical" evidence="8">
    <location>
        <begin position="66"/>
        <end position="89"/>
    </location>
</feature>
<name>A0ABQ1VMT4_9RHOB</name>
<keyword evidence="10" id="KW-1185">Reference proteome</keyword>
<dbReference type="PANTHER" id="PTHR34979">
    <property type="entry name" value="INNER MEMBRANE PROTEIN YGAZ"/>
    <property type="match status" value="1"/>
</dbReference>
<evidence type="ECO:0000313" key="9">
    <source>
        <dbReference type="EMBL" id="GGF77340.1"/>
    </source>
</evidence>
<evidence type="ECO:0000256" key="7">
    <source>
        <dbReference type="ARBA" id="ARBA00023136"/>
    </source>
</evidence>
<comment type="similarity">
    <text evidence="2">Belongs to the AzlC family.</text>
</comment>
<keyword evidence="3" id="KW-0813">Transport</keyword>
<organism evidence="9 10">
    <name type="scientific">Paracoccus acridae</name>
    <dbReference type="NCBI Taxonomy" id="1795310"/>
    <lineage>
        <taxon>Bacteria</taxon>
        <taxon>Pseudomonadati</taxon>
        <taxon>Pseudomonadota</taxon>
        <taxon>Alphaproteobacteria</taxon>
        <taxon>Rhodobacterales</taxon>
        <taxon>Paracoccaceae</taxon>
        <taxon>Paracoccus</taxon>
    </lineage>
</organism>
<feature type="transmembrane region" description="Helical" evidence="8">
    <location>
        <begin position="171"/>
        <end position="191"/>
    </location>
</feature>
<feature type="transmembrane region" description="Helical" evidence="8">
    <location>
        <begin position="22"/>
        <end position="46"/>
    </location>
</feature>
<keyword evidence="7 8" id="KW-0472">Membrane</keyword>
<evidence type="ECO:0000256" key="2">
    <source>
        <dbReference type="ARBA" id="ARBA00010735"/>
    </source>
</evidence>
<reference evidence="10" key="1">
    <citation type="journal article" date="2019" name="Int. J. Syst. Evol. Microbiol.">
        <title>The Global Catalogue of Microorganisms (GCM) 10K type strain sequencing project: providing services to taxonomists for standard genome sequencing and annotation.</title>
        <authorList>
            <consortium name="The Broad Institute Genomics Platform"/>
            <consortium name="The Broad Institute Genome Sequencing Center for Infectious Disease"/>
            <person name="Wu L."/>
            <person name="Ma J."/>
        </authorList>
    </citation>
    <scope>NUCLEOTIDE SEQUENCE [LARGE SCALE GENOMIC DNA]</scope>
    <source>
        <strain evidence="10">CGMCC 1.15419</strain>
    </source>
</reference>
<evidence type="ECO:0000256" key="8">
    <source>
        <dbReference type="SAM" id="Phobius"/>
    </source>
</evidence>
<comment type="caution">
    <text evidence="9">The sequence shown here is derived from an EMBL/GenBank/DDBJ whole genome shotgun (WGS) entry which is preliminary data.</text>
</comment>
<keyword evidence="6 8" id="KW-1133">Transmembrane helix</keyword>
<evidence type="ECO:0000313" key="10">
    <source>
        <dbReference type="Proteomes" id="UP000640509"/>
    </source>
</evidence>
<evidence type="ECO:0000256" key="3">
    <source>
        <dbReference type="ARBA" id="ARBA00022448"/>
    </source>
</evidence>
<dbReference type="InterPro" id="IPR011606">
    <property type="entry name" value="Brnchd-chn_aa_trnsp_permease"/>
</dbReference>
<comment type="subcellular location">
    <subcellularLocation>
        <location evidence="1">Cell membrane</location>
        <topology evidence="1">Multi-pass membrane protein</topology>
    </subcellularLocation>
</comment>